<evidence type="ECO:0000256" key="8">
    <source>
        <dbReference type="ARBA" id="ARBA00023288"/>
    </source>
</evidence>
<proteinExistence type="predicted"/>
<dbReference type="AlphaFoldDB" id="A0A7J8BAV1"/>
<dbReference type="EMBL" id="JACASF010000033">
    <property type="protein sequence ID" value="KAF6395848.1"/>
    <property type="molecule type" value="Genomic_DNA"/>
</dbReference>
<evidence type="ECO:0000256" key="3">
    <source>
        <dbReference type="ARBA" id="ARBA00022622"/>
    </source>
</evidence>
<dbReference type="InterPro" id="IPR045860">
    <property type="entry name" value="Snake_toxin-like_sf"/>
</dbReference>
<keyword evidence="9" id="KW-1133">Transmembrane helix</keyword>
<dbReference type="SUPFAM" id="SSF57302">
    <property type="entry name" value="Snake toxin-like"/>
    <property type="match status" value="1"/>
</dbReference>
<dbReference type="CDD" id="cd23551">
    <property type="entry name" value="TFP_LU_ECD_Ly6L"/>
    <property type="match status" value="1"/>
</dbReference>
<dbReference type="PANTHER" id="PTHR32217">
    <property type="entry name" value="LYMPHOCYTE ANTIGEN 6H"/>
    <property type="match status" value="1"/>
</dbReference>
<keyword evidence="2" id="KW-1003">Cell membrane</keyword>
<dbReference type="GO" id="GO:0098552">
    <property type="term" value="C:side of membrane"/>
    <property type="evidence" value="ECO:0007669"/>
    <property type="project" value="UniProtKB-KW"/>
</dbReference>
<evidence type="ECO:0000313" key="12">
    <source>
        <dbReference type="EMBL" id="KAF6395848.1"/>
    </source>
</evidence>
<comment type="subcellular location">
    <subcellularLocation>
        <location evidence="1">Cell membrane</location>
        <topology evidence="1">Lipid-anchor</topology>
        <topology evidence="1">GPI-anchor</topology>
    </subcellularLocation>
</comment>
<dbReference type="Proteomes" id="UP000550707">
    <property type="component" value="Unassembled WGS sequence"/>
</dbReference>
<dbReference type="InterPro" id="IPR016054">
    <property type="entry name" value="LY6_UPA_recep-like"/>
</dbReference>
<keyword evidence="8" id="KW-0449">Lipoprotein</keyword>
<reference evidence="12 13" key="1">
    <citation type="journal article" date="2020" name="Nature">
        <title>Six reference-quality genomes reveal evolution of bat adaptations.</title>
        <authorList>
            <person name="Jebb D."/>
            <person name="Huang Z."/>
            <person name="Pippel M."/>
            <person name="Hughes G.M."/>
            <person name="Lavrichenko K."/>
            <person name="Devanna P."/>
            <person name="Winkler S."/>
            <person name="Jermiin L.S."/>
            <person name="Skirmuntt E.C."/>
            <person name="Katzourakis A."/>
            <person name="Burkitt-Gray L."/>
            <person name="Ray D.A."/>
            <person name="Sullivan K.A.M."/>
            <person name="Roscito J.G."/>
            <person name="Kirilenko B.M."/>
            <person name="Davalos L.M."/>
            <person name="Corthals A.P."/>
            <person name="Power M.L."/>
            <person name="Jones G."/>
            <person name="Ransome R.D."/>
            <person name="Dechmann D.K.N."/>
            <person name="Locatelli A.G."/>
            <person name="Puechmaille S.J."/>
            <person name="Fedrigo O."/>
            <person name="Jarvis E.D."/>
            <person name="Hiller M."/>
            <person name="Vernes S.C."/>
            <person name="Myers E.W."/>
            <person name="Teeling E.C."/>
        </authorList>
    </citation>
    <scope>NUCLEOTIDE SEQUENCE [LARGE SCALE GENOMIC DNA]</scope>
    <source>
        <strain evidence="12">MMolMol1</strain>
        <tissue evidence="12">Muscle</tissue>
    </source>
</reference>
<feature type="transmembrane region" description="Helical" evidence="9">
    <location>
        <begin position="119"/>
        <end position="140"/>
    </location>
</feature>
<dbReference type="Gene3D" id="2.10.60.10">
    <property type="entry name" value="CD59"/>
    <property type="match status" value="1"/>
</dbReference>
<evidence type="ECO:0000256" key="6">
    <source>
        <dbReference type="ARBA" id="ARBA00023157"/>
    </source>
</evidence>
<dbReference type="GO" id="GO:0005886">
    <property type="term" value="C:plasma membrane"/>
    <property type="evidence" value="ECO:0007669"/>
    <property type="project" value="UniProtKB-SubCell"/>
</dbReference>
<protein>
    <submittedName>
        <fullName evidence="12">Lymphocyte antigen 6 family member L</fullName>
    </submittedName>
</protein>
<keyword evidence="7" id="KW-0325">Glycoprotein</keyword>
<evidence type="ECO:0000256" key="1">
    <source>
        <dbReference type="ARBA" id="ARBA00004609"/>
    </source>
</evidence>
<comment type="caution">
    <text evidence="12">The sequence shown here is derived from an EMBL/GenBank/DDBJ whole genome shotgun (WGS) entry which is preliminary data.</text>
</comment>
<gene>
    <name evidence="12" type="ORF">HJG59_011744</name>
</gene>
<feature type="domain" description="UPAR/Ly6" evidence="11">
    <location>
        <begin position="41"/>
        <end position="113"/>
    </location>
</feature>
<accession>A0A7J8BAV1</accession>
<evidence type="ECO:0000259" key="11">
    <source>
        <dbReference type="Pfam" id="PF00021"/>
    </source>
</evidence>
<feature type="chain" id="PRO_5029688618" evidence="10">
    <location>
        <begin position="17"/>
        <end position="141"/>
    </location>
</feature>
<evidence type="ECO:0000256" key="7">
    <source>
        <dbReference type="ARBA" id="ARBA00023180"/>
    </source>
</evidence>
<evidence type="ECO:0000313" key="13">
    <source>
        <dbReference type="Proteomes" id="UP000550707"/>
    </source>
</evidence>
<name>A0A7J8BAV1_MOLMO</name>
<dbReference type="Pfam" id="PF00021">
    <property type="entry name" value="UPAR_LY6"/>
    <property type="match status" value="1"/>
</dbReference>
<keyword evidence="5 9" id="KW-0472">Membrane</keyword>
<evidence type="ECO:0000256" key="9">
    <source>
        <dbReference type="SAM" id="Phobius"/>
    </source>
</evidence>
<keyword evidence="6" id="KW-1015">Disulfide bond</keyword>
<keyword evidence="4 10" id="KW-0732">Signal</keyword>
<evidence type="ECO:0000256" key="5">
    <source>
        <dbReference type="ARBA" id="ARBA00023136"/>
    </source>
</evidence>
<feature type="signal peptide" evidence="10">
    <location>
        <begin position="1"/>
        <end position="16"/>
    </location>
</feature>
<sequence>MEGWVLVLWALLLGQGTVLVPHGPEAALQGFAGGKAQTVTKAEQCTPTVCSSGDQVCVSHTVMFLLGSGVYVLLSKRCAPWCPNTNMIHEWPSPHKVLRRIVRQCCARSLCNAAPPTLGVPWALLAVLMFPWGLSLLGALL</sequence>
<keyword evidence="9" id="KW-0812">Transmembrane</keyword>
<dbReference type="PANTHER" id="PTHR32217:SF2">
    <property type="entry name" value="LYMPHOCYTE ANTIGEN 6L"/>
    <property type="match status" value="1"/>
</dbReference>
<evidence type="ECO:0000256" key="2">
    <source>
        <dbReference type="ARBA" id="ARBA00022475"/>
    </source>
</evidence>
<keyword evidence="3" id="KW-0336">GPI-anchor</keyword>
<dbReference type="InterPro" id="IPR051445">
    <property type="entry name" value="LY6H/LY6L_nAChR_modulators"/>
</dbReference>
<organism evidence="12 13">
    <name type="scientific">Molossus molossus</name>
    <name type="common">Pallas' mastiff bat</name>
    <name type="synonym">Vespertilio molossus</name>
    <dbReference type="NCBI Taxonomy" id="27622"/>
    <lineage>
        <taxon>Eukaryota</taxon>
        <taxon>Metazoa</taxon>
        <taxon>Chordata</taxon>
        <taxon>Craniata</taxon>
        <taxon>Vertebrata</taxon>
        <taxon>Euteleostomi</taxon>
        <taxon>Mammalia</taxon>
        <taxon>Eutheria</taxon>
        <taxon>Laurasiatheria</taxon>
        <taxon>Chiroptera</taxon>
        <taxon>Yangochiroptera</taxon>
        <taxon>Molossidae</taxon>
        <taxon>Molossus</taxon>
    </lineage>
</organism>
<keyword evidence="13" id="KW-1185">Reference proteome</keyword>
<evidence type="ECO:0000256" key="10">
    <source>
        <dbReference type="SAM" id="SignalP"/>
    </source>
</evidence>
<evidence type="ECO:0000256" key="4">
    <source>
        <dbReference type="ARBA" id="ARBA00022729"/>
    </source>
</evidence>